<sequence length="112" mass="12183">MSGANADYFRERIAARLEELGAEDALGRDGQSTVELDQQAVGRLSRQDALLSQSMARATQARRDAERRALLAALARIEADEFGWCDDCGEAIPPRRLELDPTATRCVSCASG</sequence>
<keyword evidence="1" id="KW-0479">Metal-binding</keyword>
<dbReference type="SUPFAM" id="SSF57716">
    <property type="entry name" value="Glucocorticoid receptor-like (DNA-binding domain)"/>
    <property type="match status" value="1"/>
</dbReference>
<dbReference type="Gene3D" id="1.20.120.910">
    <property type="entry name" value="DksA, coiled-coil domain"/>
    <property type="match status" value="1"/>
</dbReference>
<comment type="caution">
    <text evidence="6">The sequence shown here is derived from an EMBL/GenBank/DDBJ whole genome shotgun (WGS) entry which is preliminary data.</text>
</comment>
<gene>
    <name evidence="6" type="ORF">Salmuc_00267</name>
</gene>
<dbReference type="STRING" id="1123237.Salmuc_00267"/>
<dbReference type="PANTHER" id="PTHR33823">
    <property type="entry name" value="RNA POLYMERASE-BINDING TRANSCRIPTION FACTOR DKSA-RELATED"/>
    <property type="match status" value="1"/>
</dbReference>
<dbReference type="eggNOG" id="COG1734">
    <property type="taxonomic scope" value="Bacteria"/>
</dbReference>
<keyword evidence="7" id="KW-1185">Reference proteome</keyword>
<dbReference type="Proteomes" id="UP000015347">
    <property type="component" value="Unassembled WGS sequence"/>
</dbReference>
<feature type="domain" description="Zinc finger DksA/TraR C4-type" evidence="5">
    <location>
        <begin position="82"/>
        <end position="111"/>
    </location>
</feature>
<keyword evidence="2" id="KW-0863">Zinc-finger</keyword>
<evidence type="ECO:0000313" key="6">
    <source>
        <dbReference type="EMBL" id="EPX81953.1"/>
    </source>
</evidence>
<dbReference type="Pfam" id="PF01258">
    <property type="entry name" value="zf-dskA_traR"/>
    <property type="match status" value="1"/>
</dbReference>
<evidence type="ECO:0000259" key="5">
    <source>
        <dbReference type="Pfam" id="PF01258"/>
    </source>
</evidence>
<proteinExistence type="predicted"/>
<accession>S9QQN7</accession>
<evidence type="ECO:0000256" key="1">
    <source>
        <dbReference type="ARBA" id="ARBA00022723"/>
    </source>
</evidence>
<protein>
    <submittedName>
        <fullName evidence="6">DnaK suppressor protein, putative</fullName>
    </submittedName>
</protein>
<dbReference type="HOGENOM" id="CLU_043144_3_3_5"/>
<evidence type="ECO:0000313" key="7">
    <source>
        <dbReference type="Proteomes" id="UP000015347"/>
    </source>
</evidence>
<dbReference type="PROSITE" id="PS01102">
    <property type="entry name" value="ZF_DKSA_1"/>
    <property type="match status" value="1"/>
</dbReference>
<evidence type="ECO:0000256" key="3">
    <source>
        <dbReference type="ARBA" id="ARBA00022833"/>
    </source>
</evidence>
<dbReference type="AlphaFoldDB" id="S9QQN7"/>
<feature type="zinc finger region" description="dksA C4-type" evidence="4">
    <location>
        <begin position="85"/>
        <end position="109"/>
    </location>
</feature>
<dbReference type="EMBL" id="APVH01000028">
    <property type="protein sequence ID" value="EPX81953.1"/>
    <property type="molecule type" value="Genomic_DNA"/>
</dbReference>
<dbReference type="RefSeq" id="WP_020040168.1">
    <property type="nucleotide sequence ID" value="NZ_KE557276.1"/>
</dbReference>
<dbReference type="GO" id="GO:0008270">
    <property type="term" value="F:zinc ion binding"/>
    <property type="evidence" value="ECO:0007669"/>
    <property type="project" value="UniProtKB-KW"/>
</dbReference>
<reference evidence="7" key="1">
    <citation type="journal article" date="2014" name="Stand. Genomic Sci.">
        <title>Genome sequence of the exopolysaccharide-producing Salipiger mucosus type strain (DSM 16094(T)), a moderately halophilic member of the Roseobacter clade.</title>
        <authorList>
            <person name="Riedel T."/>
            <person name="Spring S."/>
            <person name="Fiebig A."/>
            <person name="Petersen J."/>
            <person name="Kyrpides N.C."/>
            <person name="Goker M."/>
            <person name="Klenk H.P."/>
        </authorList>
    </citation>
    <scope>NUCLEOTIDE SEQUENCE [LARGE SCALE GENOMIC DNA]</scope>
    <source>
        <strain evidence="7">DSM 16094</strain>
    </source>
</reference>
<dbReference type="PROSITE" id="PS51128">
    <property type="entry name" value="ZF_DKSA_2"/>
    <property type="match status" value="1"/>
</dbReference>
<evidence type="ECO:0000256" key="2">
    <source>
        <dbReference type="ARBA" id="ARBA00022771"/>
    </source>
</evidence>
<dbReference type="InterPro" id="IPR000962">
    <property type="entry name" value="Znf_DskA_TraR"/>
</dbReference>
<name>S9QQN7_9RHOB</name>
<evidence type="ECO:0000256" key="4">
    <source>
        <dbReference type="PROSITE-ProRule" id="PRU00510"/>
    </source>
</evidence>
<organism evidence="6 7">
    <name type="scientific">Salipiger mucosus DSM 16094</name>
    <dbReference type="NCBI Taxonomy" id="1123237"/>
    <lineage>
        <taxon>Bacteria</taxon>
        <taxon>Pseudomonadati</taxon>
        <taxon>Pseudomonadota</taxon>
        <taxon>Alphaproteobacteria</taxon>
        <taxon>Rhodobacterales</taxon>
        <taxon>Roseobacteraceae</taxon>
        <taxon>Salipiger</taxon>
    </lineage>
</organism>
<keyword evidence="3" id="KW-0862">Zinc</keyword>
<dbReference type="InterPro" id="IPR020458">
    <property type="entry name" value="Znf_DskA_TraR_CS"/>
</dbReference>